<proteinExistence type="predicted"/>
<dbReference type="AlphaFoldDB" id="A0A8C8ZIX6"/>
<dbReference type="PANTHER" id="PTHR11818:SF50">
    <property type="entry name" value="BETA_GAMMA CRYSTALLIN DOMAIN-CONTAINING PROTEIN 2"/>
    <property type="match status" value="1"/>
</dbReference>
<feature type="compositionally biased region" description="Basic and acidic residues" evidence="1">
    <location>
        <begin position="189"/>
        <end position="199"/>
    </location>
</feature>
<keyword evidence="3" id="KW-1185">Reference proteome</keyword>
<dbReference type="InterPro" id="IPR050252">
    <property type="entry name" value="Beta/Gamma-Crystallin"/>
</dbReference>
<dbReference type="GeneTree" id="ENSGT00940000157740"/>
<evidence type="ECO:0000313" key="3">
    <source>
        <dbReference type="Proteomes" id="UP000694414"/>
    </source>
</evidence>
<evidence type="ECO:0000256" key="1">
    <source>
        <dbReference type="SAM" id="MobiDB-lite"/>
    </source>
</evidence>
<gene>
    <name evidence="2" type="primary">CRYBG2</name>
</gene>
<evidence type="ECO:0000313" key="2">
    <source>
        <dbReference type="Ensembl" id="ENSPSMP00000016534.1"/>
    </source>
</evidence>
<feature type="compositionally biased region" description="Acidic residues" evidence="1">
    <location>
        <begin position="171"/>
        <end position="183"/>
    </location>
</feature>
<feature type="compositionally biased region" description="Low complexity" evidence="1">
    <location>
        <begin position="61"/>
        <end position="78"/>
    </location>
</feature>
<dbReference type="Ensembl" id="ENSPSMT00000019211.1">
    <property type="protein sequence ID" value="ENSPSMP00000016534.1"/>
    <property type="gene ID" value="ENSPSMG00000011776.1"/>
</dbReference>
<name>A0A8C8ZIX6_PROSS</name>
<protein>
    <submittedName>
        <fullName evidence="2">Crystallin beta-gamma domain containing 2</fullName>
    </submittedName>
</protein>
<dbReference type="PANTHER" id="PTHR11818">
    <property type="entry name" value="BETA/GAMMA CRYSTALLIN"/>
    <property type="match status" value="1"/>
</dbReference>
<dbReference type="Proteomes" id="UP000694414">
    <property type="component" value="Unplaced"/>
</dbReference>
<sequence length="354" mass="38169">MEEAGGPPARAEARVVRLMDPPAATVLPMVKSEGVKVPGQPLALSSTRRETVPSPGVDKVSPSPGGTPAPETTETEASMEPQLVPDPTEGKTCPEPPREEDEVALDADLEIFLDTLRSMEPPEILRTHRLPRAPRSSYLAMYATLPAIEEDQPGPWVLGPGPQEVPALEEKVEEEEEEEEELENPYLSDDEKLQRRQEKAGPGPSWDLRPTRPSQASCSPLEMMKKHVAGAKGPHPELGLELQAGSRPASRLGGSLLFGSLVPATKEAPTPETLGAKLSALPPHGAPGLRKVPGQLPLLCSERPPPERPACSQSPEGWPSLKDPGQAEHQAWKGDPLLRAWLPRRQQGGLGRRC</sequence>
<feature type="region of interest" description="Disordered" evidence="1">
    <location>
        <begin position="150"/>
        <end position="249"/>
    </location>
</feature>
<accession>A0A8C8ZIX6</accession>
<reference evidence="2" key="1">
    <citation type="submission" date="2025-08" db="UniProtKB">
        <authorList>
            <consortium name="Ensembl"/>
        </authorList>
    </citation>
    <scope>IDENTIFICATION</scope>
</reference>
<feature type="region of interest" description="Disordered" evidence="1">
    <location>
        <begin position="281"/>
        <end position="338"/>
    </location>
</feature>
<organism evidence="2 3">
    <name type="scientific">Prolemur simus</name>
    <name type="common">Greater bamboo lemur</name>
    <name type="synonym">Hapalemur simus</name>
    <dbReference type="NCBI Taxonomy" id="1328070"/>
    <lineage>
        <taxon>Eukaryota</taxon>
        <taxon>Metazoa</taxon>
        <taxon>Chordata</taxon>
        <taxon>Craniata</taxon>
        <taxon>Vertebrata</taxon>
        <taxon>Euteleostomi</taxon>
        <taxon>Mammalia</taxon>
        <taxon>Eutheria</taxon>
        <taxon>Euarchontoglires</taxon>
        <taxon>Primates</taxon>
        <taxon>Strepsirrhini</taxon>
        <taxon>Lemuriformes</taxon>
        <taxon>Lemuridae</taxon>
        <taxon>Prolemur</taxon>
    </lineage>
</organism>
<reference evidence="2" key="2">
    <citation type="submission" date="2025-09" db="UniProtKB">
        <authorList>
            <consortium name="Ensembl"/>
        </authorList>
    </citation>
    <scope>IDENTIFICATION</scope>
</reference>
<feature type="region of interest" description="Disordered" evidence="1">
    <location>
        <begin position="33"/>
        <end position="102"/>
    </location>
</feature>